<keyword evidence="2" id="KW-1185">Reference proteome</keyword>
<organism evidence="1 2">
    <name type="scientific">Tistlia consotensis USBA 355</name>
    <dbReference type="NCBI Taxonomy" id="560819"/>
    <lineage>
        <taxon>Bacteria</taxon>
        <taxon>Pseudomonadati</taxon>
        <taxon>Pseudomonadota</taxon>
        <taxon>Alphaproteobacteria</taxon>
        <taxon>Rhodospirillales</taxon>
        <taxon>Rhodovibrionaceae</taxon>
        <taxon>Tistlia</taxon>
    </lineage>
</organism>
<reference evidence="1 2" key="1">
    <citation type="submission" date="2017-04" db="EMBL/GenBank/DDBJ databases">
        <authorList>
            <person name="Afonso C.L."/>
            <person name="Miller P.J."/>
            <person name="Scott M.A."/>
            <person name="Spackman E."/>
            <person name="Goraichik I."/>
            <person name="Dimitrov K.M."/>
            <person name="Suarez D.L."/>
            <person name="Swayne D.E."/>
        </authorList>
    </citation>
    <scope>NUCLEOTIDE SEQUENCE [LARGE SCALE GENOMIC DNA]</scope>
    <source>
        <strain evidence="1 2">USBA 355</strain>
    </source>
</reference>
<protein>
    <recommendedName>
        <fullName evidence="3">Sce7726 family protein</fullName>
    </recommendedName>
</protein>
<dbReference type="NCBIfam" id="NF033832">
    <property type="entry name" value="sce7726_fam"/>
    <property type="match status" value="1"/>
</dbReference>
<dbReference type="AlphaFoldDB" id="A0A1Y6C4U7"/>
<sequence>MWQPKLMSSLDASQTSAISRLFSSAVFREMAKRGRSATFARLFAQCGIEGACPANATVGEGFDRAFAVLKKAGLRDEYIYRAAVTHKILLGKHSLNTACMLTEFRAGKSKADLVILNGTATVFEIKSERDSLARLANQVENYKKVFAAVNVIASEAHVGGVLATVSDDVGVMCLSRRYSISTIRDASDRPDRISPVIVFESLRSGEARNILRKLGVHVPDVPNTMMHVAMREAFSHLEPIALHRAMVDVLKGTRNLAPLGRLVDRLPPSLHAAALSIQVRPREHEHLVQAVSTPLPSAMLWA</sequence>
<evidence type="ECO:0000313" key="1">
    <source>
        <dbReference type="EMBL" id="SMF45554.1"/>
    </source>
</evidence>
<dbReference type="InterPro" id="IPR047729">
    <property type="entry name" value="Sce7726-like"/>
</dbReference>
<gene>
    <name evidence="1" type="ORF">SAMN05428998_11617</name>
</gene>
<dbReference type="Proteomes" id="UP000192917">
    <property type="component" value="Unassembled WGS sequence"/>
</dbReference>
<accession>A0A1Y6C4U7</accession>
<evidence type="ECO:0000313" key="2">
    <source>
        <dbReference type="Proteomes" id="UP000192917"/>
    </source>
</evidence>
<dbReference type="EMBL" id="FWZX01000016">
    <property type="protein sequence ID" value="SMF45554.1"/>
    <property type="molecule type" value="Genomic_DNA"/>
</dbReference>
<evidence type="ECO:0008006" key="3">
    <source>
        <dbReference type="Google" id="ProtNLM"/>
    </source>
</evidence>
<name>A0A1Y6C4U7_9PROT</name>
<dbReference type="STRING" id="560819.SAMN05428998_11617"/>
<proteinExistence type="predicted"/>